<dbReference type="InterPro" id="IPR000131">
    <property type="entry name" value="ATP_synth_F1_gsu"/>
</dbReference>
<dbReference type="HOGENOM" id="CLU_972138_0_0_0"/>
<evidence type="ECO:0000256" key="7">
    <source>
        <dbReference type="ARBA" id="ARBA00023136"/>
    </source>
</evidence>
<dbReference type="Proteomes" id="UP000013893">
    <property type="component" value="Chromosome"/>
</dbReference>
<evidence type="ECO:0000313" key="11">
    <source>
        <dbReference type="Proteomes" id="UP000013893"/>
    </source>
</evidence>
<name>R4PV87_9BACT</name>
<evidence type="ECO:0000256" key="8">
    <source>
        <dbReference type="ARBA" id="ARBA00023196"/>
    </source>
</evidence>
<accession>R4PV87</accession>
<keyword evidence="9" id="KW-0066">ATP synthesis</keyword>
<evidence type="ECO:0000256" key="6">
    <source>
        <dbReference type="ARBA" id="ARBA00023065"/>
    </source>
</evidence>
<evidence type="ECO:0000256" key="9">
    <source>
        <dbReference type="ARBA" id="ARBA00023310"/>
    </source>
</evidence>
<evidence type="ECO:0000256" key="4">
    <source>
        <dbReference type="ARBA" id="ARBA00022448"/>
    </source>
</evidence>
<proteinExistence type="inferred from homology"/>
<evidence type="ECO:0000256" key="2">
    <source>
        <dbReference type="ARBA" id="ARBA00004170"/>
    </source>
</evidence>
<dbReference type="PATRIC" id="fig|1332188.3.peg.410"/>
<dbReference type="GO" id="GO:0046933">
    <property type="term" value="F:proton-transporting ATP synthase activity, rotational mechanism"/>
    <property type="evidence" value="ECO:0007669"/>
    <property type="project" value="InterPro"/>
</dbReference>
<dbReference type="RefSeq" id="WP_015641575.1">
    <property type="nucleotide sequence ID" value="NC_021219.1"/>
</dbReference>
<dbReference type="Pfam" id="PF00231">
    <property type="entry name" value="ATP-synt"/>
    <property type="match status" value="1"/>
</dbReference>
<dbReference type="InterPro" id="IPR035968">
    <property type="entry name" value="ATP_synth_F1_ATPase_gsu"/>
</dbReference>
<dbReference type="AlphaFoldDB" id="R4PV87"/>
<evidence type="ECO:0000256" key="1">
    <source>
        <dbReference type="ARBA" id="ARBA00003456"/>
    </source>
</evidence>
<dbReference type="EMBL" id="CP005957">
    <property type="protein sequence ID" value="AGL62125.1"/>
    <property type="molecule type" value="Genomic_DNA"/>
</dbReference>
<protein>
    <submittedName>
        <fullName evidence="10">ATP synthase gamma chain</fullName>
    </submittedName>
</protein>
<dbReference type="Gene3D" id="3.40.1380.10">
    <property type="match status" value="1"/>
</dbReference>
<comment type="similarity">
    <text evidence="3">Belongs to the ATPase gamma chain family.</text>
</comment>
<organism evidence="10 11">
    <name type="scientific">Candidatus Saccharimonas aalborgensis</name>
    <dbReference type="NCBI Taxonomy" id="1332188"/>
    <lineage>
        <taxon>Bacteria</taxon>
        <taxon>Candidatus Saccharimonadota</taxon>
        <taxon>Candidatus Saccharimonadia</taxon>
        <taxon>Candidatus Saccharimonadales</taxon>
        <taxon>Candidatus Saccharimonadaceae</taxon>
        <taxon>Candidatus Saccharimonas</taxon>
    </lineage>
</organism>
<comment type="subcellular location">
    <subcellularLocation>
        <location evidence="2">Membrane</location>
        <topology evidence="2">Peripheral membrane protein</topology>
    </subcellularLocation>
</comment>
<keyword evidence="6" id="KW-0406">Ion transport</keyword>
<evidence type="ECO:0000256" key="3">
    <source>
        <dbReference type="ARBA" id="ARBA00007681"/>
    </source>
</evidence>
<dbReference type="Gene3D" id="1.10.287.80">
    <property type="entry name" value="ATP synthase, gamma subunit, helix hairpin domain"/>
    <property type="match status" value="1"/>
</dbReference>
<reference evidence="10 11" key="1">
    <citation type="journal article" date="2013" name="Nat. Biotechnol.">
        <title>Genome sequences of rare, uncultured bacteria obtained by differential coverage binning of multiple metagenomes.</title>
        <authorList>
            <person name="Albertsen M."/>
            <person name="Hugenholtz P."/>
            <person name="Skarshewski A."/>
            <person name="Nielsen K.L."/>
            <person name="Tyson G.W."/>
            <person name="Nielsen P.H."/>
        </authorList>
    </citation>
    <scope>NUCLEOTIDE SEQUENCE [LARGE SCALE GENOMIC DNA]</scope>
    <source>
        <strain evidence="10">TM71</strain>
    </source>
</reference>
<sequence length="286" mass="32550">MRRANVVEKDMAGIGTLKDLTNVFESLASTQVAKVKNKAQLSQQFFNLLWKRYTAIRVDPKKRITSRSDSDNGRKVLILISAEAGLSGDLDMRMIETMQQEYDRGSTDIIVLGSHGANQLTQRGIPYVRFFQVPESDSYINVSPIIEAIRPYHEIAVYYEEYLSLGQQEVRRIDLISHMKDMSEDAEEGIMTDLDTIFEPSLDEIADQMESTMMSLALSQTILQSGLAQAASRFNAMTVAEDRASELLGEYKLEYHRAKRSESDRRLREVLVSIKKKRREAQGGRR</sequence>
<comment type="function">
    <text evidence="1">Produces ATP from ADP in the presence of a proton gradient across the membrane. The gamma chain is believed to be important in regulating ATPase activity and the flow of protons through the CF(0) complex.</text>
</comment>
<keyword evidence="7" id="KW-0472">Membrane</keyword>
<dbReference type="OrthoDB" id="9812769at2"/>
<keyword evidence="11" id="KW-1185">Reference proteome</keyword>
<gene>
    <name evidence="10" type="primary">atpG</name>
    <name evidence="10" type="ORF">L336_0417</name>
</gene>
<dbReference type="SUPFAM" id="SSF52943">
    <property type="entry name" value="ATP synthase (F1-ATPase), gamma subunit"/>
    <property type="match status" value="1"/>
</dbReference>
<keyword evidence="4" id="KW-0813">Transport</keyword>
<dbReference type="KEGG" id="saal:L336_0417"/>
<keyword evidence="8" id="KW-0139">CF(1)</keyword>
<dbReference type="GO" id="GO:0045259">
    <property type="term" value="C:proton-transporting ATP synthase complex"/>
    <property type="evidence" value="ECO:0007669"/>
    <property type="project" value="UniProtKB-KW"/>
</dbReference>
<dbReference type="STRING" id="1332188.L336_0417"/>
<keyword evidence="5" id="KW-0375">Hydrogen ion transport</keyword>
<evidence type="ECO:0000313" key="10">
    <source>
        <dbReference type="EMBL" id="AGL62125.1"/>
    </source>
</evidence>
<evidence type="ECO:0000256" key="5">
    <source>
        <dbReference type="ARBA" id="ARBA00022781"/>
    </source>
</evidence>